<keyword evidence="8" id="KW-0539">Nucleus</keyword>
<organism evidence="11 12">
    <name type="scientific">Halocaridina rubra</name>
    <name type="common">Hawaiian red shrimp</name>
    <dbReference type="NCBI Taxonomy" id="373956"/>
    <lineage>
        <taxon>Eukaryota</taxon>
        <taxon>Metazoa</taxon>
        <taxon>Ecdysozoa</taxon>
        <taxon>Arthropoda</taxon>
        <taxon>Crustacea</taxon>
        <taxon>Multicrustacea</taxon>
        <taxon>Malacostraca</taxon>
        <taxon>Eumalacostraca</taxon>
        <taxon>Eucarida</taxon>
        <taxon>Decapoda</taxon>
        <taxon>Pleocyemata</taxon>
        <taxon>Caridea</taxon>
        <taxon>Atyoidea</taxon>
        <taxon>Atyidae</taxon>
        <taxon>Halocaridina</taxon>
    </lineage>
</organism>
<gene>
    <name evidence="11" type="ORF">SK128_023507</name>
</gene>
<keyword evidence="4 9" id="KW-0863">Zinc-finger</keyword>
<dbReference type="FunFam" id="3.30.160.60:FF:001498">
    <property type="entry name" value="Zinc finger protein 404"/>
    <property type="match status" value="1"/>
</dbReference>
<comment type="subcellular location">
    <subcellularLocation>
        <location evidence="1">Nucleus</location>
    </subcellularLocation>
</comment>
<dbReference type="GO" id="GO:0008270">
    <property type="term" value="F:zinc ion binding"/>
    <property type="evidence" value="ECO:0007669"/>
    <property type="project" value="UniProtKB-KW"/>
</dbReference>
<evidence type="ECO:0000259" key="10">
    <source>
        <dbReference type="PROSITE" id="PS50157"/>
    </source>
</evidence>
<keyword evidence="7" id="KW-0804">Transcription</keyword>
<feature type="domain" description="C2H2-type" evidence="10">
    <location>
        <begin position="10"/>
        <end position="37"/>
    </location>
</feature>
<dbReference type="Gene3D" id="3.30.160.60">
    <property type="entry name" value="Classic Zinc Finger"/>
    <property type="match status" value="5"/>
</dbReference>
<dbReference type="SMART" id="SM00355">
    <property type="entry name" value="ZnF_C2H2"/>
    <property type="match status" value="6"/>
</dbReference>
<keyword evidence="3" id="KW-0677">Repeat</keyword>
<evidence type="ECO:0000313" key="11">
    <source>
        <dbReference type="EMBL" id="KAK7078625.1"/>
    </source>
</evidence>
<dbReference type="PANTHER" id="PTHR16515">
    <property type="entry name" value="PR DOMAIN ZINC FINGER PROTEIN"/>
    <property type="match status" value="1"/>
</dbReference>
<dbReference type="Pfam" id="PF00096">
    <property type="entry name" value="zf-C2H2"/>
    <property type="match status" value="4"/>
</dbReference>
<comment type="caution">
    <text evidence="11">The sequence shown here is derived from an EMBL/GenBank/DDBJ whole genome shotgun (WGS) entry which is preliminary data.</text>
</comment>
<feature type="domain" description="C2H2-type" evidence="10">
    <location>
        <begin position="38"/>
        <end position="65"/>
    </location>
</feature>
<dbReference type="Proteomes" id="UP001381693">
    <property type="component" value="Unassembled WGS sequence"/>
</dbReference>
<dbReference type="EMBL" id="JAXCGZ010007734">
    <property type="protein sequence ID" value="KAK7078625.1"/>
    <property type="molecule type" value="Genomic_DNA"/>
</dbReference>
<accession>A0AAN9AAZ9</accession>
<reference evidence="11 12" key="1">
    <citation type="submission" date="2023-11" db="EMBL/GenBank/DDBJ databases">
        <title>Halocaridina rubra genome assembly.</title>
        <authorList>
            <person name="Smith C."/>
        </authorList>
    </citation>
    <scope>NUCLEOTIDE SEQUENCE [LARGE SCALE GENOMIC DNA]</scope>
    <source>
        <strain evidence="11">EP-1</strain>
        <tissue evidence="11">Whole</tissue>
    </source>
</reference>
<feature type="domain" description="C2H2-type" evidence="10">
    <location>
        <begin position="151"/>
        <end position="174"/>
    </location>
</feature>
<protein>
    <recommendedName>
        <fullName evidence="10">C2H2-type domain-containing protein</fullName>
    </recommendedName>
</protein>
<dbReference type="GO" id="GO:0005634">
    <property type="term" value="C:nucleus"/>
    <property type="evidence" value="ECO:0007669"/>
    <property type="project" value="UniProtKB-SubCell"/>
</dbReference>
<dbReference type="FunFam" id="3.30.160.60:FF:000100">
    <property type="entry name" value="Zinc finger 45-like"/>
    <property type="match status" value="1"/>
</dbReference>
<dbReference type="PROSITE" id="PS00028">
    <property type="entry name" value="ZINC_FINGER_C2H2_1"/>
    <property type="match status" value="5"/>
</dbReference>
<dbReference type="FunFam" id="3.30.160.60:FF:000145">
    <property type="entry name" value="Zinc finger protein 574"/>
    <property type="match status" value="1"/>
</dbReference>
<dbReference type="InterPro" id="IPR036236">
    <property type="entry name" value="Znf_C2H2_sf"/>
</dbReference>
<feature type="domain" description="C2H2-type" evidence="10">
    <location>
        <begin position="95"/>
        <end position="122"/>
    </location>
</feature>
<evidence type="ECO:0000256" key="5">
    <source>
        <dbReference type="ARBA" id="ARBA00022833"/>
    </source>
</evidence>
<evidence type="ECO:0000256" key="7">
    <source>
        <dbReference type="ARBA" id="ARBA00023163"/>
    </source>
</evidence>
<keyword evidence="5" id="KW-0862">Zinc</keyword>
<evidence type="ECO:0000256" key="4">
    <source>
        <dbReference type="ARBA" id="ARBA00022771"/>
    </source>
</evidence>
<dbReference type="InterPro" id="IPR013087">
    <property type="entry name" value="Znf_C2H2_type"/>
</dbReference>
<evidence type="ECO:0000256" key="8">
    <source>
        <dbReference type="ARBA" id="ARBA00023242"/>
    </source>
</evidence>
<dbReference type="PANTHER" id="PTHR16515:SF66">
    <property type="entry name" value="C2H2-TYPE DOMAIN-CONTAINING PROTEIN"/>
    <property type="match status" value="1"/>
</dbReference>
<evidence type="ECO:0000256" key="2">
    <source>
        <dbReference type="ARBA" id="ARBA00022723"/>
    </source>
</evidence>
<proteinExistence type="predicted"/>
<keyword evidence="6" id="KW-0805">Transcription regulation</keyword>
<feature type="domain" description="C2H2-type" evidence="10">
    <location>
        <begin position="123"/>
        <end position="150"/>
    </location>
</feature>
<evidence type="ECO:0000313" key="12">
    <source>
        <dbReference type="Proteomes" id="UP001381693"/>
    </source>
</evidence>
<evidence type="ECO:0000256" key="9">
    <source>
        <dbReference type="PROSITE-ProRule" id="PRU00042"/>
    </source>
</evidence>
<keyword evidence="12" id="KW-1185">Reference proteome</keyword>
<keyword evidence="2" id="KW-0479">Metal-binding</keyword>
<dbReference type="SUPFAM" id="SSF57667">
    <property type="entry name" value="beta-beta-alpha zinc fingers"/>
    <property type="match status" value="3"/>
</dbReference>
<evidence type="ECO:0000256" key="1">
    <source>
        <dbReference type="ARBA" id="ARBA00004123"/>
    </source>
</evidence>
<dbReference type="GO" id="GO:0010468">
    <property type="term" value="P:regulation of gene expression"/>
    <property type="evidence" value="ECO:0007669"/>
    <property type="project" value="TreeGrafter"/>
</dbReference>
<evidence type="ECO:0000256" key="6">
    <source>
        <dbReference type="ARBA" id="ARBA00023015"/>
    </source>
</evidence>
<dbReference type="AlphaFoldDB" id="A0AAN9AAZ9"/>
<dbReference type="InterPro" id="IPR050331">
    <property type="entry name" value="Zinc_finger"/>
</dbReference>
<feature type="domain" description="C2H2-type" evidence="10">
    <location>
        <begin position="66"/>
        <end position="94"/>
    </location>
</feature>
<sequence>MKSHTGETETSCKVCNKTFSRKSYLWAHMRVHTDERPYGCNYCTKWFKQYSTWKNHERTHTGEKPYKCSHCNALFSTRSSVSKHIQYAHYHIRDHVCSVCDKRFISKAKLSDHTKTHTGERPYECPICSRAFSRKSNLRYHMYTHSENKRFRCELCQEGFMRRSAVENHILDRHGNVEVMIGSSPSDPNKCKTENEMLTATENEMLTATAPFITVIDADDMTGEDTYIVVYADEGREMDVTDELQNNLQDATSNNQVPVSIIHTPVRRAATMSISNISTQSSGSSRYSSSANEEVLSIENDETSSHLGIHVSEDI</sequence>
<dbReference type="FunFam" id="3.30.160.60:FF:000744">
    <property type="entry name" value="zinc finger E-box-binding homeobox 1"/>
    <property type="match status" value="1"/>
</dbReference>
<dbReference type="PROSITE" id="PS50157">
    <property type="entry name" value="ZINC_FINGER_C2H2_2"/>
    <property type="match status" value="6"/>
</dbReference>
<name>A0AAN9AAZ9_HALRR</name>
<evidence type="ECO:0000256" key="3">
    <source>
        <dbReference type="ARBA" id="ARBA00022737"/>
    </source>
</evidence>
<dbReference type="FunFam" id="3.30.160.60:FF:000130">
    <property type="entry name" value="Spalt-like transcription factor 4"/>
    <property type="match status" value="1"/>
</dbReference>